<feature type="transmembrane region" description="Helical" evidence="1">
    <location>
        <begin position="79"/>
        <end position="100"/>
    </location>
</feature>
<name>A0A0C2IYN1_THEKT</name>
<organism evidence="2 3">
    <name type="scientific">Thelohanellus kitauei</name>
    <name type="common">Myxosporean</name>
    <dbReference type="NCBI Taxonomy" id="669202"/>
    <lineage>
        <taxon>Eukaryota</taxon>
        <taxon>Metazoa</taxon>
        <taxon>Cnidaria</taxon>
        <taxon>Myxozoa</taxon>
        <taxon>Myxosporea</taxon>
        <taxon>Bivalvulida</taxon>
        <taxon>Platysporina</taxon>
        <taxon>Myxobolidae</taxon>
        <taxon>Thelohanellus</taxon>
    </lineage>
</organism>
<evidence type="ECO:0000313" key="3">
    <source>
        <dbReference type="Proteomes" id="UP000031668"/>
    </source>
</evidence>
<keyword evidence="1" id="KW-0472">Membrane</keyword>
<accession>A0A0C2IYN1</accession>
<dbReference type="EMBL" id="JWZT01002010">
    <property type="protein sequence ID" value="KII70624.1"/>
    <property type="molecule type" value="Genomic_DNA"/>
</dbReference>
<evidence type="ECO:0000313" key="2">
    <source>
        <dbReference type="EMBL" id="KII70624.1"/>
    </source>
</evidence>
<feature type="transmembrane region" description="Helical" evidence="1">
    <location>
        <begin position="12"/>
        <end position="33"/>
    </location>
</feature>
<keyword evidence="1" id="KW-1133">Transmembrane helix</keyword>
<feature type="transmembrane region" description="Helical" evidence="1">
    <location>
        <begin position="112"/>
        <end position="132"/>
    </location>
</feature>
<feature type="transmembrane region" description="Helical" evidence="1">
    <location>
        <begin position="163"/>
        <end position="181"/>
    </location>
</feature>
<evidence type="ECO:0000256" key="1">
    <source>
        <dbReference type="SAM" id="Phobius"/>
    </source>
</evidence>
<dbReference type="AlphaFoldDB" id="A0A0C2IYN1"/>
<gene>
    <name evidence="2" type="ORF">RF11_06979</name>
</gene>
<dbReference type="Proteomes" id="UP000031668">
    <property type="component" value="Unassembled WGS sequence"/>
</dbReference>
<proteinExistence type="predicted"/>
<keyword evidence="1" id="KW-0812">Transmembrane</keyword>
<reference evidence="2 3" key="1">
    <citation type="journal article" date="2014" name="Genome Biol. Evol.">
        <title>The genome of the myxosporean Thelohanellus kitauei shows adaptations to nutrient acquisition within its fish host.</title>
        <authorList>
            <person name="Yang Y."/>
            <person name="Xiong J."/>
            <person name="Zhou Z."/>
            <person name="Huo F."/>
            <person name="Miao W."/>
            <person name="Ran C."/>
            <person name="Liu Y."/>
            <person name="Zhang J."/>
            <person name="Feng J."/>
            <person name="Wang M."/>
            <person name="Wang M."/>
            <person name="Wang L."/>
            <person name="Yao B."/>
        </authorList>
    </citation>
    <scope>NUCLEOTIDE SEQUENCE [LARGE SCALE GENOMIC DNA]</scope>
    <source>
        <strain evidence="2">Wuqing</strain>
    </source>
</reference>
<sequence length="189" mass="22045">MKLLSTRLFHVVLFGFLEVLVCFSLILMMFWSVSPSLFILQVGKYSNEAHIYFGPFFWSYKEDHIVYDHVTVLFSTLQFMYGFSMFVLAANLILAIFGFLKKRFRKPFGRMIIGLTPIIGMFALLYTIQFGLSYSKNTFIFLEDALHGFTFDSTLFPFPYPLIWAWLMTMGSFCLGALVLIHRFEHETP</sequence>
<keyword evidence="3" id="KW-1185">Reference proteome</keyword>
<comment type="caution">
    <text evidence="2">The sequence shown here is derived from an EMBL/GenBank/DDBJ whole genome shotgun (WGS) entry which is preliminary data.</text>
</comment>
<protein>
    <submittedName>
        <fullName evidence="2">Uncharacterized protein</fullName>
    </submittedName>
</protein>